<evidence type="ECO:0000256" key="1">
    <source>
        <dbReference type="ARBA" id="ARBA00004429"/>
    </source>
</evidence>
<feature type="domain" description="Type II secretion system protein GspF" evidence="9">
    <location>
        <begin position="67"/>
        <end position="190"/>
    </location>
</feature>
<evidence type="ECO:0000313" key="11">
    <source>
        <dbReference type="Proteomes" id="UP000034344"/>
    </source>
</evidence>
<evidence type="ECO:0000313" key="10">
    <source>
        <dbReference type="EMBL" id="KKQ01392.1"/>
    </source>
</evidence>
<dbReference type="PANTHER" id="PTHR30012">
    <property type="entry name" value="GENERAL SECRETION PATHWAY PROTEIN"/>
    <property type="match status" value="1"/>
</dbReference>
<evidence type="ECO:0000256" key="8">
    <source>
        <dbReference type="SAM" id="Phobius"/>
    </source>
</evidence>
<evidence type="ECO:0000256" key="5">
    <source>
        <dbReference type="ARBA" id="ARBA00022692"/>
    </source>
</evidence>
<protein>
    <submittedName>
        <fullName evidence="10">Tfp pilus biogenesis protein PilC</fullName>
    </submittedName>
</protein>
<dbReference type="Proteomes" id="UP000034344">
    <property type="component" value="Unassembled WGS sequence"/>
</dbReference>
<proteinExistence type="inferred from homology"/>
<dbReference type="InterPro" id="IPR003004">
    <property type="entry name" value="GspF/PilC"/>
</dbReference>
<dbReference type="InterPro" id="IPR018076">
    <property type="entry name" value="T2SS_GspF_dom"/>
</dbReference>
<dbReference type="AlphaFoldDB" id="A0A0G0E794"/>
<sequence>MLFSYRALLNNKIKKGNIEADSVSAVVEHLRNRNYFPIEVKEKKSAGQITVFNSIFDRITFTDIVDFTRQIAIMLNAGLTLVDSLEILKKQVTKESLKKIIISIDGEIKGGNSFSDALKKHSQYFSNLYISLVKSGEASGKLGDITLKLADNLEKEREFKGKLKGALIYPVIVVVGMLGVMFVMVTFVVPKLLNLYKDFNIELPVTTQILIVISGFTSKFWPLIIGGIFGLVTLFKQYMRTRNGKLSVDAFMLKLPYLGSVLKMSLLVDSTRTLSILINSGVSILERRRHFSAYFRSDDNGWRENRTS</sequence>
<dbReference type="Pfam" id="PF00482">
    <property type="entry name" value="T2SSF"/>
    <property type="match status" value="1"/>
</dbReference>
<comment type="caution">
    <text evidence="10">The sequence shown here is derived from an EMBL/GenBank/DDBJ whole genome shotgun (WGS) entry which is preliminary data.</text>
</comment>
<dbReference type="Gene3D" id="1.20.81.30">
    <property type="entry name" value="Type II secretion system (T2SS), domain F"/>
    <property type="match status" value="1"/>
</dbReference>
<keyword evidence="4" id="KW-0997">Cell inner membrane</keyword>
<evidence type="ECO:0000259" key="9">
    <source>
        <dbReference type="Pfam" id="PF00482"/>
    </source>
</evidence>
<dbReference type="GO" id="GO:0015628">
    <property type="term" value="P:protein secretion by the type II secretion system"/>
    <property type="evidence" value="ECO:0007669"/>
    <property type="project" value="TreeGrafter"/>
</dbReference>
<evidence type="ECO:0000256" key="7">
    <source>
        <dbReference type="ARBA" id="ARBA00023136"/>
    </source>
</evidence>
<dbReference type="InterPro" id="IPR042094">
    <property type="entry name" value="T2SS_GspF_sf"/>
</dbReference>
<name>A0A0G0E794_9BACT</name>
<evidence type="ECO:0000256" key="6">
    <source>
        <dbReference type="ARBA" id="ARBA00022989"/>
    </source>
</evidence>
<keyword evidence="3" id="KW-1003">Cell membrane</keyword>
<dbReference type="EMBL" id="LBRS01000009">
    <property type="protein sequence ID" value="KKQ01392.1"/>
    <property type="molecule type" value="Genomic_DNA"/>
</dbReference>
<feature type="transmembrane region" description="Helical" evidence="8">
    <location>
        <begin position="209"/>
        <end position="235"/>
    </location>
</feature>
<feature type="transmembrane region" description="Helical" evidence="8">
    <location>
        <begin position="167"/>
        <end position="189"/>
    </location>
</feature>
<keyword evidence="5 8" id="KW-0812">Transmembrane</keyword>
<dbReference type="PRINTS" id="PR00812">
    <property type="entry name" value="BCTERIALGSPF"/>
</dbReference>
<keyword evidence="6 8" id="KW-1133">Transmembrane helix</keyword>
<dbReference type="STRING" id="1618480.US11_C0009G0004"/>
<organism evidence="10 11">
    <name type="scientific">Candidatus Roizmanbacteria bacterium GW2011_GWA2_36_23</name>
    <dbReference type="NCBI Taxonomy" id="1618480"/>
    <lineage>
        <taxon>Bacteria</taxon>
        <taxon>Candidatus Roizmaniibacteriota</taxon>
    </lineage>
</organism>
<gene>
    <name evidence="10" type="ORF">US11_C0009G0004</name>
</gene>
<keyword evidence="7 8" id="KW-0472">Membrane</keyword>
<accession>A0A0G0E794</accession>
<comment type="subcellular location">
    <subcellularLocation>
        <location evidence="1">Cell inner membrane</location>
        <topology evidence="1">Multi-pass membrane protein</topology>
    </subcellularLocation>
</comment>
<comment type="similarity">
    <text evidence="2">Belongs to the GSP F family.</text>
</comment>
<evidence type="ECO:0000256" key="2">
    <source>
        <dbReference type="ARBA" id="ARBA00005745"/>
    </source>
</evidence>
<evidence type="ECO:0000256" key="4">
    <source>
        <dbReference type="ARBA" id="ARBA00022519"/>
    </source>
</evidence>
<dbReference type="GO" id="GO:0005886">
    <property type="term" value="C:plasma membrane"/>
    <property type="evidence" value="ECO:0007669"/>
    <property type="project" value="UniProtKB-SubCell"/>
</dbReference>
<evidence type="ECO:0000256" key="3">
    <source>
        <dbReference type="ARBA" id="ARBA00022475"/>
    </source>
</evidence>
<reference evidence="10 11" key="1">
    <citation type="journal article" date="2015" name="Nature">
        <title>rRNA introns, odd ribosomes, and small enigmatic genomes across a large radiation of phyla.</title>
        <authorList>
            <person name="Brown C.T."/>
            <person name="Hug L.A."/>
            <person name="Thomas B.C."/>
            <person name="Sharon I."/>
            <person name="Castelle C.J."/>
            <person name="Singh A."/>
            <person name="Wilkins M.J."/>
            <person name="Williams K.H."/>
            <person name="Banfield J.F."/>
        </authorList>
    </citation>
    <scope>NUCLEOTIDE SEQUENCE [LARGE SCALE GENOMIC DNA]</scope>
</reference>
<dbReference type="PANTHER" id="PTHR30012:SF0">
    <property type="entry name" value="TYPE II SECRETION SYSTEM PROTEIN F-RELATED"/>
    <property type="match status" value="1"/>
</dbReference>
<dbReference type="FunFam" id="1.20.81.30:FF:000001">
    <property type="entry name" value="Type II secretion system protein F"/>
    <property type="match status" value="1"/>
</dbReference>